<name>A0A4Y2HE84_ARAVE</name>
<dbReference type="InterPro" id="IPR008042">
    <property type="entry name" value="Retrotrans_Pao"/>
</dbReference>
<dbReference type="Proteomes" id="UP000499080">
    <property type="component" value="Unassembled WGS sequence"/>
</dbReference>
<dbReference type="OrthoDB" id="6435651at2759"/>
<dbReference type="EMBL" id="BGPR01001877">
    <property type="protein sequence ID" value="GBM63595.1"/>
    <property type="molecule type" value="Genomic_DNA"/>
</dbReference>
<sequence>MDDILSGEATIEDAKKLQAQICELFLRSGFELHKWVSNSPDLQQDLSTTSYSFDKGQDVGPVKTLCLWKIKLVWNEQLPPDAMKEWKRFYLKLSKVNNLKIQRYVLLPGTVRIEMHGFSDASERAYAAVLYLKCFTESGQFKTSLLCSKSRVAPLKHLPYPGWNCLPRYCYRD</sequence>
<reference evidence="1 2" key="1">
    <citation type="journal article" date="2019" name="Sci. Rep.">
        <title>Orb-weaving spider Araneus ventricosus genome elucidates the spidroin gene catalogue.</title>
        <authorList>
            <person name="Kono N."/>
            <person name="Nakamura H."/>
            <person name="Ohtoshi R."/>
            <person name="Moran D.A.P."/>
            <person name="Shinohara A."/>
            <person name="Yoshida Y."/>
            <person name="Fujiwara M."/>
            <person name="Mori M."/>
            <person name="Tomita M."/>
            <person name="Arakawa K."/>
        </authorList>
    </citation>
    <scope>NUCLEOTIDE SEQUENCE [LARGE SCALE GENOMIC DNA]</scope>
</reference>
<accession>A0A4Y2HE84</accession>
<evidence type="ECO:0000313" key="1">
    <source>
        <dbReference type="EMBL" id="GBM63595.1"/>
    </source>
</evidence>
<dbReference type="Pfam" id="PF05380">
    <property type="entry name" value="Peptidase_A17"/>
    <property type="match status" value="1"/>
</dbReference>
<comment type="caution">
    <text evidence="1">The sequence shown here is derived from an EMBL/GenBank/DDBJ whole genome shotgun (WGS) entry which is preliminary data.</text>
</comment>
<dbReference type="PANTHER" id="PTHR47331">
    <property type="entry name" value="PHD-TYPE DOMAIN-CONTAINING PROTEIN"/>
    <property type="match status" value="1"/>
</dbReference>
<dbReference type="AlphaFoldDB" id="A0A4Y2HE84"/>
<proteinExistence type="predicted"/>
<gene>
    <name evidence="1" type="ORF">AVEN_65875_1</name>
</gene>
<organism evidence="1 2">
    <name type="scientific">Araneus ventricosus</name>
    <name type="common">Orbweaver spider</name>
    <name type="synonym">Epeira ventricosa</name>
    <dbReference type="NCBI Taxonomy" id="182803"/>
    <lineage>
        <taxon>Eukaryota</taxon>
        <taxon>Metazoa</taxon>
        <taxon>Ecdysozoa</taxon>
        <taxon>Arthropoda</taxon>
        <taxon>Chelicerata</taxon>
        <taxon>Arachnida</taxon>
        <taxon>Araneae</taxon>
        <taxon>Araneomorphae</taxon>
        <taxon>Entelegynae</taxon>
        <taxon>Araneoidea</taxon>
        <taxon>Araneidae</taxon>
        <taxon>Araneus</taxon>
    </lineage>
</organism>
<keyword evidence="2" id="KW-1185">Reference proteome</keyword>
<protein>
    <submittedName>
        <fullName evidence="1">Uncharacterized protein</fullName>
    </submittedName>
</protein>
<evidence type="ECO:0000313" key="2">
    <source>
        <dbReference type="Proteomes" id="UP000499080"/>
    </source>
</evidence>